<dbReference type="Proteomes" id="UP000240717">
    <property type="component" value="Unassembled WGS sequence"/>
</dbReference>
<dbReference type="GO" id="GO:0019354">
    <property type="term" value="P:siroheme biosynthetic process"/>
    <property type="evidence" value="ECO:0007669"/>
    <property type="project" value="UniProtKB-UniPathway"/>
</dbReference>
<dbReference type="InterPro" id="IPR006367">
    <property type="entry name" value="Sirohaem_synthase_N"/>
</dbReference>
<dbReference type="STRING" id="1194526.A284_01320"/>
<evidence type="ECO:0000256" key="6">
    <source>
        <dbReference type="ARBA" id="ARBA00047561"/>
    </source>
</evidence>
<dbReference type="Gene3D" id="3.40.50.720">
    <property type="entry name" value="NAD(P)-binding Rossmann-like Domain"/>
    <property type="match status" value="1"/>
</dbReference>
<evidence type="ECO:0000259" key="7">
    <source>
        <dbReference type="Pfam" id="PF14824"/>
    </source>
</evidence>
<dbReference type="RefSeq" id="WP_107533148.1">
    <property type="nucleotide sequence ID" value="NZ_PZEV01000004.1"/>
</dbReference>
<evidence type="ECO:0000313" key="9">
    <source>
        <dbReference type="Proteomes" id="UP000240717"/>
    </source>
</evidence>
<dbReference type="NCBIfam" id="TIGR01470">
    <property type="entry name" value="cysG_Nterm"/>
    <property type="match status" value="1"/>
</dbReference>
<dbReference type="Pfam" id="PF14824">
    <property type="entry name" value="Sirohm_synth_M"/>
    <property type="match status" value="1"/>
</dbReference>
<dbReference type="Pfam" id="PF13241">
    <property type="entry name" value="NAD_binding_7"/>
    <property type="match status" value="1"/>
</dbReference>
<dbReference type="EMBL" id="PZEV01000004">
    <property type="protein sequence ID" value="PTI52225.1"/>
    <property type="molecule type" value="Genomic_DNA"/>
</dbReference>
<dbReference type="GO" id="GO:0043115">
    <property type="term" value="F:precorrin-2 dehydrogenase activity"/>
    <property type="evidence" value="ECO:0007669"/>
    <property type="project" value="UniProtKB-EC"/>
</dbReference>
<dbReference type="AlphaFoldDB" id="A0A2T4Q2W2"/>
<comment type="caution">
    <text evidence="8">The sequence shown here is derived from an EMBL/GenBank/DDBJ whole genome shotgun (WGS) entry which is preliminary data.</text>
</comment>
<comment type="catalytic activity">
    <reaction evidence="6">
        <text>precorrin-2 + NAD(+) = sirohydrochlorin + NADH + 2 H(+)</text>
        <dbReference type="Rhea" id="RHEA:15613"/>
        <dbReference type="ChEBI" id="CHEBI:15378"/>
        <dbReference type="ChEBI" id="CHEBI:57540"/>
        <dbReference type="ChEBI" id="CHEBI:57945"/>
        <dbReference type="ChEBI" id="CHEBI:58351"/>
        <dbReference type="ChEBI" id="CHEBI:58827"/>
        <dbReference type="EC" id="1.3.1.76"/>
    </reaction>
</comment>
<reference evidence="8 9" key="1">
    <citation type="journal article" date="2016" name="Front. Microbiol.">
        <title>Comprehensive Phylogenetic Analysis of Bovine Non-aureus Staphylococci Species Based on Whole-Genome Sequencing.</title>
        <authorList>
            <person name="Naushad S."/>
            <person name="Barkema H.W."/>
            <person name="Luby C."/>
            <person name="Condas L.A."/>
            <person name="Nobrega D.B."/>
            <person name="Carson D.A."/>
            <person name="De Buck J."/>
        </authorList>
    </citation>
    <scope>NUCLEOTIDE SEQUENCE [LARGE SCALE GENOMIC DNA]</scope>
    <source>
        <strain evidence="8 9">SNUC 2993</strain>
    </source>
</reference>
<name>A0A2T4Q2W2_STAWA</name>
<keyword evidence="5" id="KW-0627">Porphyrin biosynthesis</keyword>
<protein>
    <recommendedName>
        <fullName evidence="2">precorrin-2 dehydrogenase</fullName>
        <ecNumber evidence="2">1.3.1.76</ecNumber>
    </recommendedName>
</protein>
<evidence type="ECO:0000256" key="3">
    <source>
        <dbReference type="ARBA" id="ARBA00023002"/>
    </source>
</evidence>
<dbReference type="Pfam" id="PF22440">
    <property type="entry name" value="SirC_C"/>
    <property type="match status" value="1"/>
</dbReference>
<organism evidence="8 9">
    <name type="scientific">Staphylococcus warneri</name>
    <dbReference type="NCBI Taxonomy" id="1292"/>
    <lineage>
        <taxon>Bacteria</taxon>
        <taxon>Bacillati</taxon>
        <taxon>Bacillota</taxon>
        <taxon>Bacilli</taxon>
        <taxon>Bacillales</taxon>
        <taxon>Staphylococcaceae</taxon>
        <taxon>Staphylococcus</taxon>
    </lineage>
</organism>
<evidence type="ECO:0000256" key="5">
    <source>
        <dbReference type="ARBA" id="ARBA00023244"/>
    </source>
</evidence>
<dbReference type="InterPro" id="IPR028161">
    <property type="entry name" value="Met8-like"/>
</dbReference>
<dbReference type="PANTHER" id="PTHR35330">
    <property type="entry name" value="SIROHEME BIOSYNTHESIS PROTEIN MET8"/>
    <property type="match status" value="1"/>
</dbReference>
<feature type="domain" description="Siroheme synthase central" evidence="7">
    <location>
        <begin position="117"/>
        <end position="137"/>
    </location>
</feature>
<sequence>MQMPIMINLSQMNVVVIGGGRIATRRVELLLEYAKQLHIVSPQITEHLNELIQQQQVTWHQKEFEASDVENADLVIAATNDDLVNDEIKHHLGPHTLFNHVGNAKEGNITFPNQLRRGKLTISVSTDGASPKLAKQIIQNLAQTYDESYEDYIDFLYESRQLIKEKALTSSEKQSLLQDILTEKYKHPNAQQSFINWLKTLDSSR</sequence>
<evidence type="ECO:0000256" key="2">
    <source>
        <dbReference type="ARBA" id="ARBA00012400"/>
    </source>
</evidence>
<evidence type="ECO:0000256" key="4">
    <source>
        <dbReference type="ARBA" id="ARBA00023027"/>
    </source>
</evidence>
<dbReference type="InterPro" id="IPR036291">
    <property type="entry name" value="NAD(P)-bd_dom_sf"/>
</dbReference>
<dbReference type="GO" id="GO:0004325">
    <property type="term" value="F:ferrochelatase activity"/>
    <property type="evidence" value="ECO:0007669"/>
    <property type="project" value="InterPro"/>
</dbReference>
<dbReference type="SUPFAM" id="SSF51735">
    <property type="entry name" value="NAD(P)-binding Rossmann-fold domains"/>
    <property type="match status" value="1"/>
</dbReference>
<dbReference type="InterPro" id="IPR028281">
    <property type="entry name" value="Sirohaem_synthase_central"/>
</dbReference>
<dbReference type="InterPro" id="IPR042518">
    <property type="entry name" value="SirC_C"/>
</dbReference>
<keyword evidence="4" id="KW-0520">NAD</keyword>
<gene>
    <name evidence="8" type="ORF">BU085_01825</name>
</gene>
<dbReference type="EC" id="1.3.1.76" evidence="2"/>
<dbReference type="PANTHER" id="PTHR35330:SF1">
    <property type="entry name" value="SIROHEME BIOSYNTHESIS PROTEIN MET8"/>
    <property type="match status" value="1"/>
</dbReference>
<dbReference type="SUPFAM" id="SSF75615">
    <property type="entry name" value="Siroheme synthase middle domains-like"/>
    <property type="match status" value="1"/>
</dbReference>
<evidence type="ECO:0000313" key="8">
    <source>
        <dbReference type="EMBL" id="PTI52225.1"/>
    </source>
</evidence>
<dbReference type="NCBIfam" id="NF005222">
    <property type="entry name" value="PRK06718.1"/>
    <property type="match status" value="1"/>
</dbReference>
<accession>A0A2T4Q2W2</accession>
<proteinExistence type="predicted"/>
<evidence type="ECO:0000256" key="1">
    <source>
        <dbReference type="ARBA" id="ARBA00005010"/>
    </source>
</evidence>
<comment type="pathway">
    <text evidence="1">Porphyrin-containing compound metabolism; siroheme biosynthesis; sirohydrochlorin from precorrin-2: step 1/1.</text>
</comment>
<dbReference type="Gene3D" id="1.10.8.610">
    <property type="entry name" value="SirC, precorrin-2 dehydrogenase, C-terminal helical domain-like"/>
    <property type="match status" value="1"/>
</dbReference>
<dbReference type="UniPathway" id="UPA00262">
    <property type="reaction ID" value="UER00222"/>
</dbReference>
<keyword evidence="3" id="KW-0560">Oxidoreductase</keyword>